<organism evidence="10 11">
    <name type="scientific">Nonomuraea cypriaca</name>
    <dbReference type="NCBI Taxonomy" id="1187855"/>
    <lineage>
        <taxon>Bacteria</taxon>
        <taxon>Bacillati</taxon>
        <taxon>Actinomycetota</taxon>
        <taxon>Actinomycetes</taxon>
        <taxon>Streptosporangiales</taxon>
        <taxon>Streptosporangiaceae</taxon>
        <taxon>Nonomuraea</taxon>
    </lineage>
</organism>
<sequence>MVWMAWRTLRWHPGSVLGAFVTLVVATTMVGGLWFVIDSVDRQEVPVERYAGVPLVIGTGGITGAIAPGLVAAVDALPEVATTVPELHFPAELSVRGVPVEVAGDQNPRPWGHGWSSARLTPFGILEGRPPRAAGEVVLDARLAEAAGAGIGDDVEIGVSGTVRPHEVVGVAATSTPWRYQSALFFADGHAAELAGHRSGTDALGVYPRPGTGVVALRAAVEQVLGAYNPPGGRTVAAVTGTERGLREGNLRAPVGGEFNTLWFMLGTAALVATGMVAAAVGLSVRRRGMELAVLRAMGARSRQIRSLLLAEGLLLAVVATAVAIPLGMLAAPVIADRFRDFRTVSAAFEVSYRPQAMAWTFALTLGVALAASLFAVARALRIRPGDALGEAPAEGRRLGKGRLLTGLALLVAAGGLSAVQLWRPGVFGGQIGTMLAQTLTLALVVASTGLVAPWFVRASGTLLRGGATRVARVSGFLAAANVVFNHRRFAGAASALTLGLTLVGATAGTQLFYDWSVAARSAGEISADHVVKAPPIGLSGELLRRVQSQEGTSAVVAVRSLRSSWRDARVPGRPPRWSPEICRRSWTCPYAAGCSAT</sequence>
<comment type="similarity">
    <text evidence="6">Belongs to the ABC-4 integral membrane protein family.</text>
</comment>
<protein>
    <submittedName>
        <fullName evidence="10">ABC transporter permease</fullName>
    </submittedName>
</protein>
<dbReference type="InterPro" id="IPR003838">
    <property type="entry name" value="ABC3_permease_C"/>
</dbReference>
<keyword evidence="11" id="KW-1185">Reference proteome</keyword>
<dbReference type="InterPro" id="IPR050250">
    <property type="entry name" value="Macrolide_Exporter_MacB"/>
</dbReference>
<evidence type="ECO:0000256" key="5">
    <source>
        <dbReference type="ARBA" id="ARBA00023136"/>
    </source>
</evidence>
<evidence type="ECO:0000259" key="8">
    <source>
        <dbReference type="Pfam" id="PF02687"/>
    </source>
</evidence>
<dbReference type="PANTHER" id="PTHR30572:SF4">
    <property type="entry name" value="ABC TRANSPORTER PERMEASE YTRF"/>
    <property type="match status" value="1"/>
</dbReference>
<evidence type="ECO:0000256" key="3">
    <source>
        <dbReference type="ARBA" id="ARBA00022692"/>
    </source>
</evidence>
<reference evidence="10" key="1">
    <citation type="submission" date="2020-11" db="EMBL/GenBank/DDBJ databases">
        <title>Whole-genome analyses of Nonomuraea sp. K274.</title>
        <authorList>
            <person name="Veyisoglu A."/>
        </authorList>
    </citation>
    <scope>NUCLEOTIDE SEQUENCE</scope>
    <source>
        <strain evidence="10">K274</strain>
    </source>
</reference>
<proteinExistence type="inferred from homology"/>
<feature type="transmembrane region" description="Helical" evidence="7">
    <location>
        <begin position="356"/>
        <end position="381"/>
    </location>
</feature>
<feature type="domain" description="ABC3 transporter permease C-terminal" evidence="8">
    <location>
        <begin position="264"/>
        <end position="384"/>
    </location>
</feature>
<dbReference type="RefSeq" id="WP_195900937.1">
    <property type="nucleotide sequence ID" value="NZ_JADOGI010000189.1"/>
</dbReference>
<keyword evidence="3 7" id="KW-0812">Transmembrane</keyword>
<keyword evidence="5 7" id="KW-0472">Membrane</keyword>
<feature type="transmembrane region" description="Helical" evidence="7">
    <location>
        <begin position="16"/>
        <end position="37"/>
    </location>
</feature>
<evidence type="ECO:0000256" key="7">
    <source>
        <dbReference type="SAM" id="Phobius"/>
    </source>
</evidence>
<evidence type="ECO:0000256" key="1">
    <source>
        <dbReference type="ARBA" id="ARBA00004651"/>
    </source>
</evidence>
<dbReference type="Proteomes" id="UP000605361">
    <property type="component" value="Unassembled WGS sequence"/>
</dbReference>
<gene>
    <name evidence="10" type="ORF">ITP53_41400</name>
</gene>
<evidence type="ECO:0000256" key="6">
    <source>
        <dbReference type="ARBA" id="ARBA00038076"/>
    </source>
</evidence>
<dbReference type="Pfam" id="PF02687">
    <property type="entry name" value="FtsX"/>
    <property type="match status" value="1"/>
</dbReference>
<feature type="transmembrane region" description="Helical" evidence="7">
    <location>
        <begin position="402"/>
        <end position="423"/>
    </location>
</feature>
<evidence type="ECO:0000256" key="4">
    <source>
        <dbReference type="ARBA" id="ARBA00022989"/>
    </source>
</evidence>
<evidence type="ECO:0000313" key="10">
    <source>
        <dbReference type="EMBL" id="MBF8192032.1"/>
    </source>
</evidence>
<comment type="caution">
    <text evidence="10">The sequence shown here is derived from an EMBL/GenBank/DDBJ whole genome shotgun (WGS) entry which is preliminary data.</text>
</comment>
<feature type="transmembrane region" description="Helical" evidence="7">
    <location>
        <begin position="262"/>
        <end position="286"/>
    </location>
</feature>
<dbReference type="GO" id="GO:0005886">
    <property type="term" value="C:plasma membrane"/>
    <property type="evidence" value="ECO:0007669"/>
    <property type="project" value="UniProtKB-SubCell"/>
</dbReference>
<evidence type="ECO:0000256" key="2">
    <source>
        <dbReference type="ARBA" id="ARBA00022475"/>
    </source>
</evidence>
<dbReference type="Pfam" id="PF12704">
    <property type="entry name" value="MacB_PCD"/>
    <property type="match status" value="1"/>
</dbReference>
<accession>A0A931ANA7</accession>
<dbReference type="PANTHER" id="PTHR30572">
    <property type="entry name" value="MEMBRANE COMPONENT OF TRANSPORTER-RELATED"/>
    <property type="match status" value="1"/>
</dbReference>
<evidence type="ECO:0000313" key="11">
    <source>
        <dbReference type="Proteomes" id="UP000605361"/>
    </source>
</evidence>
<feature type="domain" description="MacB-like periplasmic core" evidence="9">
    <location>
        <begin position="16"/>
        <end position="223"/>
    </location>
</feature>
<feature type="transmembrane region" description="Helical" evidence="7">
    <location>
        <begin position="307"/>
        <end position="336"/>
    </location>
</feature>
<name>A0A931ANA7_9ACTN</name>
<dbReference type="AlphaFoldDB" id="A0A931ANA7"/>
<keyword evidence="4 7" id="KW-1133">Transmembrane helix</keyword>
<feature type="transmembrane region" description="Helical" evidence="7">
    <location>
        <begin position="435"/>
        <end position="457"/>
    </location>
</feature>
<evidence type="ECO:0000259" key="9">
    <source>
        <dbReference type="Pfam" id="PF12704"/>
    </source>
</evidence>
<dbReference type="GO" id="GO:0022857">
    <property type="term" value="F:transmembrane transporter activity"/>
    <property type="evidence" value="ECO:0007669"/>
    <property type="project" value="TreeGrafter"/>
</dbReference>
<dbReference type="InterPro" id="IPR025857">
    <property type="entry name" value="MacB_PCD"/>
</dbReference>
<comment type="subcellular location">
    <subcellularLocation>
        <location evidence="1">Cell membrane</location>
        <topology evidence="1">Multi-pass membrane protein</topology>
    </subcellularLocation>
</comment>
<keyword evidence="2" id="KW-1003">Cell membrane</keyword>
<dbReference type="EMBL" id="JADOGI010000189">
    <property type="protein sequence ID" value="MBF8192032.1"/>
    <property type="molecule type" value="Genomic_DNA"/>
</dbReference>